<protein>
    <submittedName>
        <fullName evidence="1">GAG-pre-integrase domain</fullName>
    </submittedName>
</protein>
<dbReference type="Proteomes" id="UP001370490">
    <property type="component" value="Unassembled WGS sequence"/>
</dbReference>
<dbReference type="PANTHER" id="PTHR34222:SF99">
    <property type="entry name" value="PROTEIN, PUTATIVE-RELATED"/>
    <property type="match status" value="1"/>
</dbReference>
<keyword evidence="2" id="KW-1185">Reference proteome</keyword>
<evidence type="ECO:0000313" key="1">
    <source>
        <dbReference type="EMBL" id="KAK6925310.1"/>
    </source>
</evidence>
<name>A0AAN8V0P6_9MAGN</name>
<sequence length="136" mass="15285">MYDPIPSCSCGKLKVLLDRYQRDCVIQFLMGLNESYANTRDQIVLFDPLPAVNKDLPSWTTIGMGEAKHDLYHLKLSSVAPSALSDRLSKFQIKNLLTATSIGQNNSNSRNHLWHCRLGHVSASRMNLIDDPLVKT</sequence>
<organism evidence="1 2">
    <name type="scientific">Dillenia turbinata</name>
    <dbReference type="NCBI Taxonomy" id="194707"/>
    <lineage>
        <taxon>Eukaryota</taxon>
        <taxon>Viridiplantae</taxon>
        <taxon>Streptophyta</taxon>
        <taxon>Embryophyta</taxon>
        <taxon>Tracheophyta</taxon>
        <taxon>Spermatophyta</taxon>
        <taxon>Magnoliopsida</taxon>
        <taxon>eudicotyledons</taxon>
        <taxon>Gunneridae</taxon>
        <taxon>Pentapetalae</taxon>
        <taxon>Dilleniales</taxon>
        <taxon>Dilleniaceae</taxon>
        <taxon>Dillenia</taxon>
    </lineage>
</organism>
<dbReference type="PANTHER" id="PTHR34222">
    <property type="entry name" value="GAG_PRE-INTEGRS DOMAIN-CONTAINING PROTEIN"/>
    <property type="match status" value="1"/>
</dbReference>
<accession>A0AAN8V0P6</accession>
<evidence type="ECO:0000313" key="2">
    <source>
        <dbReference type="Proteomes" id="UP001370490"/>
    </source>
</evidence>
<reference evidence="1 2" key="1">
    <citation type="submission" date="2023-12" db="EMBL/GenBank/DDBJ databases">
        <title>A high-quality genome assembly for Dillenia turbinata (Dilleniales).</title>
        <authorList>
            <person name="Chanderbali A."/>
        </authorList>
    </citation>
    <scope>NUCLEOTIDE SEQUENCE [LARGE SCALE GENOMIC DNA]</scope>
    <source>
        <strain evidence="1">LSX21</strain>
        <tissue evidence="1">Leaf</tissue>
    </source>
</reference>
<proteinExistence type="predicted"/>
<comment type="caution">
    <text evidence="1">The sequence shown here is derived from an EMBL/GenBank/DDBJ whole genome shotgun (WGS) entry which is preliminary data.</text>
</comment>
<gene>
    <name evidence="1" type="ORF">RJ641_009636</name>
</gene>
<dbReference type="EMBL" id="JBAMMX010000016">
    <property type="protein sequence ID" value="KAK6925310.1"/>
    <property type="molecule type" value="Genomic_DNA"/>
</dbReference>
<dbReference type="AlphaFoldDB" id="A0AAN8V0P6"/>